<evidence type="ECO:0000256" key="4">
    <source>
        <dbReference type="ARBA" id="ARBA00022475"/>
    </source>
</evidence>
<evidence type="ECO:0000256" key="2">
    <source>
        <dbReference type="ARBA" id="ARBA00010199"/>
    </source>
</evidence>
<keyword evidence="4" id="KW-1003">Cell membrane</keyword>
<comment type="subcellular location">
    <subcellularLocation>
        <location evidence="1">Cell membrane</location>
        <topology evidence="1">Multi-pass membrane protein</topology>
    </subcellularLocation>
</comment>
<evidence type="ECO:0000256" key="3">
    <source>
        <dbReference type="ARBA" id="ARBA00022448"/>
    </source>
</evidence>
<evidence type="ECO:0000256" key="6">
    <source>
        <dbReference type="ARBA" id="ARBA00022989"/>
    </source>
</evidence>
<dbReference type="EMBL" id="BMNG01000005">
    <property type="protein sequence ID" value="GGO43503.1"/>
    <property type="molecule type" value="Genomic_DNA"/>
</dbReference>
<feature type="transmembrane region" description="Helical" evidence="8">
    <location>
        <begin position="323"/>
        <end position="343"/>
    </location>
</feature>
<dbReference type="CDD" id="cd13136">
    <property type="entry name" value="MATE_DinF_like"/>
    <property type="match status" value="1"/>
</dbReference>
<organism evidence="9 10">
    <name type="scientific">Streptomyces lasiicapitis</name>
    <dbReference type="NCBI Taxonomy" id="1923961"/>
    <lineage>
        <taxon>Bacteria</taxon>
        <taxon>Bacillati</taxon>
        <taxon>Actinomycetota</taxon>
        <taxon>Actinomycetes</taxon>
        <taxon>Kitasatosporales</taxon>
        <taxon>Streptomycetaceae</taxon>
        <taxon>Streptomyces</taxon>
    </lineage>
</organism>
<feature type="transmembrane region" description="Helical" evidence="8">
    <location>
        <begin position="416"/>
        <end position="434"/>
    </location>
</feature>
<evidence type="ECO:0000256" key="5">
    <source>
        <dbReference type="ARBA" id="ARBA00022692"/>
    </source>
</evidence>
<protein>
    <submittedName>
        <fullName evidence="9">MATE family efflux transporter</fullName>
    </submittedName>
</protein>
<dbReference type="Proteomes" id="UP000656881">
    <property type="component" value="Unassembled WGS sequence"/>
</dbReference>
<feature type="transmembrane region" description="Helical" evidence="8">
    <location>
        <begin position="103"/>
        <end position="124"/>
    </location>
</feature>
<evidence type="ECO:0000256" key="1">
    <source>
        <dbReference type="ARBA" id="ARBA00004651"/>
    </source>
</evidence>
<keyword evidence="6 8" id="KW-1133">Transmembrane helix</keyword>
<keyword evidence="3" id="KW-0813">Transport</keyword>
<feature type="transmembrane region" description="Helical" evidence="8">
    <location>
        <begin position="172"/>
        <end position="194"/>
    </location>
</feature>
<keyword evidence="5 8" id="KW-0812">Transmembrane</keyword>
<dbReference type="PANTHER" id="PTHR42893">
    <property type="entry name" value="PROTEIN DETOXIFICATION 44, CHLOROPLASTIC-RELATED"/>
    <property type="match status" value="1"/>
</dbReference>
<evidence type="ECO:0000313" key="9">
    <source>
        <dbReference type="EMBL" id="GGO43503.1"/>
    </source>
</evidence>
<dbReference type="InterPro" id="IPR002528">
    <property type="entry name" value="MATE_fam"/>
</dbReference>
<feature type="transmembrane region" description="Helical" evidence="8">
    <location>
        <begin position="247"/>
        <end position="266"/>
    </location>
</feature>
<proteinExistence type="inferred from homology"/>
<gene>
    <name evidence="9" type="ORF">GCM10012286_27530</name>
</gene>
<name>A0ABQ2LXR3_9ACTN</name>
<evidence type="ECO:0000313" key="10">
    <source>
        <dbReference type="Proteomes" id="UP000656881"/>
    </source>
</evidence>
<feature type="transmembrane region" description="Helical" evidence="8">
    <location>
        <begin position="200"/>
        <end position="220"/>
    </location>
</feature>
<feature type="transmembrane region" description="Helical" evidence="8">
    <location>
        <begin position="355"/>
        <end position="376"/>
    </location>
</feature>
<evidence type="ECO:0000256" key="8">
    <source>
        <dbReference type="SAM" id="Phobius"/>
    </source>
</evidence>
<dbReference type="InterPro" id="IPR048279">
    <property type="entry name" value="MdtK-like"/>
</dbReference>
<comment type="caution">
    <text evidence="9">The sequence shown here is derived from an EMBL/GenBank/DDBJ whole genome shotgun (WGS) entry which is preliminary data.</text>
</comment>
<dbReference type="InterPro" id="IPR044644">
    <property type="entry name" value="DinF-like"/>
</dbReference>
<dbReference type="PANTHER" id="PTHR42893:SF46">
    <property type="entry name" value="PROTEIN DETOXIFICATION 44, CHLOROPLASTIC"/>
    <property type="match status" value="1"/>
</dbReference>
<accession>A0ABQ2LXR3</accession>
<sequence>MALMTQAPAAPKAARRRHDREIVALAVPAFGALVAEPLFLMADSAIVGHLGTAQLAGLGIASALLTTAVSIFVFLAYATTAAVARRVGAGDLQAAIRQGMDGIWLALLLGAAVIAVALPTAPALVDLFGASDSAAPYAVTYLRISILGIPAMLVVLAATGVLRGLQDTKTPLYVAVGGFVANGALNVLLVYGFGFGIAGSAWGTVLAQCGMAAIYLYVVVRGAKRHGASLRPDAAGIRACAQAGVPLLARTLALRAIALIATAVAARLGDADVAAHQIVLSLWSLLSFALDAIAIAGQAIIARYLGANDPQGARDVCRRMIQWGFVSGAALGLLVVAARPVFVPLFSGDAAVQDAALPALMVVALAQPICGIVYVLDGVLMGAGDGPYLAWAMLATLAVFAPAALLVPSLGGGLTALWVAMTLMMTVRALTLWLRSRSGRWVVTGATR</sequence>
<feature type="transmembrane region" description="Helical" evidence="8">
    <location>
        <begin position="278"/>
        <end position="302"/>
    </location>
</feature>
<reference evidence="10" key="1">
    <citation type="journal article" date="2019" name="Int. J. Syst. Evol. Microbiol.">
        <title>The Global Catalogue of Microorganisms (GCM) 10K type strain sequencing project: providing services to taxonomists for standard genome sequencing and annotation.</title>
        <authorList>
            <consortium name="The Broad Institute Genomics Platform"/>
            <consortium name="The Broad Institute Genome Sequencing Center for Infectious Disease"/>
            <person name="Wu L."/>
            <person name="Ma J."/>
        </authorList>
    </citation>
    <scope>NUCLEOTIDE SEQUENCE [LARGE SCALE GENOMIC DNA]</scope>
    <source>
        <strain evidence="10">CGMCC 4.7349</strain>
    </source>
</reference>
<dbReference type="PIRSF" id="PIRSF006603">
    <property type="entry name" value="DinF"/>
    <property type="match status" value="1"/>
</dbReference>
<keyword evidence="7 8" id="KW-0472">Membrane</keyword>
<feature type="transmembrane region" description="Helical" evidence="8">
    <location>
        <begin position="22"/>
        <end position="40"/>
    </location>
</feature>
<comment type="similarity">
    <text evidence="2">Belongs to the multi antimicrobial extrusion (MATE) (TC 2.A.66.1) family.</text>
</comment>
<feature type="transmembrane region" description="Helical" evidence="8">
    <location>
        <begin position="60"/>
        <end position="83"/>
    </location>
</feature>
<feature type="transmembrane region" description="Helical" evidence="8">
    <location>
        <begin position="388"/>
        <end position="410"/>
    </location>
</feature>
<keyword evidence="10" id="KW-1185">Reference proteome</keyword>
<evidence type="ECO:0000256" key="7">
    <source>
        <dbReference type="ARBA" id="ARBA00023136"/>
    </source>
</evidence>
<dbReference type="NCBIfam" id="TIGR00797">
    <property type="entry name" value="matE"/>
    <property type="match status" value="1"/>
</dbReference>
<dbReference type="Pfam" id="PF01554">
    <property type="entry name" value="MatE"/>
    <property type="match status" value="2"/>
</dbReference>
<feature type="transmembrane region" description="Helical" evidence="8">
    <location>
        <begin position="144"/>
        <end position="165"/>
    </location>
</feature>